<dbReference type="AlphaFoldDB" id="A0A914BPZ7"/>
<feature type="compositionally biased region" description="Polar residues" evidence="1">
    <location>
        <begin position="1"/>
        <end position="10"/>
    </location>
</feature>
<evidence type="ECO:0008006" key="4">
    <source>
        <dbReference type="Google" id="ProtNLM"/>
    </source>
</evidence>
<organism evidence="2 3">
    <name type="scientific">Patiria miniata</name>
    <name type="common">Bat star</name>
    <name type="synonym">Asterina miniata</name>
    <dbReference type="NCBI Taxonomy" id="46514"/>
    <lineage>
        <taxon>Eukaryota</taxon>
        <taxon>Metazoa</taxon>
        <taxon>Echinodermata</taxon>
        <taxon>Eleutherozoa</taxon>
        <taxon>Asterozoa</taxon>
        <taxon>Asteroidea</taxon>
        <taxon>Valvatacea</taxon>
        <taxon>Valvatida</taxon>
        <taxon>Asterinidae</taxon>
        <taxon>Patiria</taxon>
    </lineage>
</organism>
<proteinExistence type="predicted"/>
<dbReference type="GO" id="GO:0071014">
    <property type="term" value="C:post-mRNA release spliceosomal complex"/>
    <property type="evidence" value="ECO:0007669"/>
    <property type="project" value="TreeGrafter"/>
</dbReference>
<dbReference type="GO" id="GO:0005684">
    <property type="term" value="C:U2-type spliceosomal complex"/>
    <property type="evidence" value="ECO:0007669"/>
    <property type="project" value="TreeGrafter"/>
</dbReference>
<evidence type="ECO:0000256" key="1">
    <source>
        <dbReference type="SAM" id="MobiDB-lite"/>
    </source>
</evidence>
<feature type="region of interest" description="Disordered" evidence="1">
    <location>
        <begin position="1"/>
        <end position="65"/>
    </location>
</feature>
<dbReference type="EnsemblMetazoa" id="XM_038222291.1">
    <property type="protein sequence ID" value="XP_038078219.1"/>
    <property type="gene ID" value="LOC119745737"/>
</dbReference>
<name>A0A914BPZ7_PATMI</name>
<dbReference type="InterPro" id="IPR013169">
    <property type="entry name" value="mRNA_splic_Cwf18-like"/>
</dbReference>
<sequence length="170" mass="19305">MATPVGSMQEQAMRRKERLKALRQKQQPESEDTENTEPPAKKQLTDEQITEERKPVFKNYNPGDDALKEQLLPKAQLPSVEEHIKDQLEAAKPAPVVEEVDLVNLAPRKPDWDLKRDIAPKLEKLERRTQRAIAELIRERIQSDQGTDLLTAVGAQQPPQEPQGDSSDDD</sequence>
<dbReference type="OrthoDB" id="10261348at2759"/>
<dbReference type="PANTHER" id="PTHR31551">
    <property type="entry name" value="PRE-MRNA-SPLICING FACTOR CWF18"/>
    <property type="match status" value="1"/>
</dbReference>
<evidence type="ECO:0000313" key="2">
    <source>
        <dbReference type="EnsemblMetazoa" id="XP_038078219.1"/>
    </source>
</evidence>
<feature type="region of interest" description="Disordered" evidence="1">
    <location>
        <begin position="144"/>
        <end position="170"/>
    </location>
</feature>
<dbReference type="Proteomes" id="UP000887568">
    <property type="component" value="Unplaced"/>
</dbReference>
<keyword evidence="3" id="KW-1185">Reference proteome</keyword>
<reference evidence="2" key="1">
    <citation type="submission" date="2022-11" db="UniProtKB">
        <authorList>
            <consortium name="EnsemblMetazoa"/>
        </authorList>
    </citation>
    <scope>IDENTIFICATION</scope>
</reference>
<accession>A0A914BPZ7</accession>
<dbReference type="Pfam" id="PF08315">
    <property type="entry name" value="cwf18"/>
    <property type="match status" value="1"/>
</dbReference>
<dbReference type="PANTHER" id="PTHR31551:SF1">
    <property type="entry name" value="COILED-COIL DOMAIN-CONTAINING PROTEIN 12"/>
    <property type="match status" value="1"/>
</dbReference>
<dbReference type="GeneID" id="119745737"/>
<feature type="compositionally biased region" description="Basic and acidic residues" evidence="1">
    <location>
        <begin position="39"/>
        <end position="55"/>
    </location>
</feature>
<evidence type="ECO:0000313" key="3">
    <source>
        <dbReference type="Proteomes" id="UP000887568"/>
    </source>
</evidence>
<protein>
    <recommendedName>
        <fullName evidence="4">Coiled-coil domain-containing protein 12</fullName>
    </recommendedName>
</protein>
<dbReference type="RefSeq" id="XP_038078219.1">
    <property type="nucleotide sequence ID" value="XM_038222291.1"/>
</dbReference>
<dbReference type="OMA" id="KPHNETT"/>